<dbReference type="Pfam" id="PF00107">
    <property type="entry name" value="ADH_zinc_N"/>
    <property type="match status" value="1"/>
</dbReference>
<dbReference type="PROSITE" id="PS01162">
    <property type="entry name" value="QOR_ZETA_CRYSTAL"/>
    <property type="match status" value="1"/>
</dbReference>
<evidence type="ECO:0000313" key="4">
    <source>
        <dbReference type="EMBL" id="MFC3076032.1"/>
    </source>
</evidence>
<evidence type="ECO:0000256" key="1">
    <source>
        <dbReference type="ARBA" id="ARBA00022857"/>
    </source>
</evidence>
<dbReference type="InterPro" id="IPR013154">
    <property type="entry name" value="ADH-like_N"/>
</dbReference>
<dbReference type="InterPro" id="IPR002364">
    <property type="entry name" value="Quin_OxRdtase/zeta-crystal_CS"/>
</dbReference>
<name>A0ABV7DM06_9HYPH</name>
<dbReference type="CDD" id="cd08274">
    <property type="entry name" value="MDR9"/>
    <property type="match status" value="1"/>
</dbReference>
<accession>A0ABV7DM06</accession>
<dbReference type="Gene3D" id="3.90.180.10">
    <property type="entry name" value="Medium-chain alcohol dehydrogenases, catalytic domain"/>
    <property type="match status" value="1"/>
</dbReference>
<dbReference type="Gene3D" id="3.40.50.720">
    <property type="entry name" value="NAD(P)-binding Rossmann-like Domain"/>
    <property type="match status" value="1"/>
</dbReference>
<organism evidence="4 5">
    <name type="scientific">Shinella pollutisoli</name>
    <dbReference type="NCBI Taxonomy" id="2250594"/>
    <lineage>
        <taxon>Bacteria</taxon>
        <taxon>Pseudomonadati</taxon>
        <taxon>Pseudomonadota</taxon>
        <taxon>Alphaproteobacteria</taxon>
        <taxon>Hyphomicrobiales</taxon>
        <taxon>Rhizobiaceae</taxon>
        <taxon>Shinella</taxon>
    </lineage>
</organism>
<dbReference type="Proteomes" id="UP001595377">
    <property type="component" value="Unassembled WGS sequence"/>
</dbReference>
<protein>
    <submittedName>
        <fullName evidence="4">Alcohol dehydrogenase family protein</fullName>
    </submittedName>
</protein>
<dbReference type="InterPro" id="IPR013149">
    <property type="entry name" value="ADH-like_C"/>
</dbReference>
<dbReference type="PANTHER" id="PTHR48106:SF18">
    <property type="entry name" value="QUINONE OXIDOREDUCTASE PIG3"/>
    <property type="match status" value="1"/>
</dbReference>
<dbReference type="RefSeq" id="WP_257318267.1">
    <property type="nucleotide sequence ID" value="NZ_JANFDG010000046.1"/>
</dbReference>
<keyword evidence="1" id="KW-0521">NADP</keyword>
<comment type="caution">
    <text evidence="4">The sequence shown here is derived from an EMBL/GenBank/DDBJ whole genome shotgun (WGS) entry which is preliminary data.</text>
</comment>
<keyword evidence="5" id="KW-1185">Reference proteome</keyword>
<dbReference type="InterPro" id="IPR020843">
    <property type="entry name" value="ER"/>
</dbReference>
<gene>
    <name evidence="4" type="ORF">ACFOHH_23165</name>
</gene>
<sequence>MTPDVSSTAAAEAAIPARMTGVVLTGHGGLDRLAYRDDLPVPRPGPGEVLIRVAAAGVNNTDINTRIGWYSKQVTSGTEGGALGGFQSAQDADATWSGTAMAFPRIQGADCCGRIVAVGEGVDPGRIGERVIVRNMLRTYVDYRPFQCWTFGSECDGGFAQYAKAPARETYGVVCDWSDVELASMPCAYSTAEGMLHRAKVGRGEHVLITGASGGVGSAAIQLAKRRGATVTAVAGRDKAAQLLALGADRVLPRGESIVGALGAETVDVVLDVAAGPSFGELLDVLRKGGRYAVAGAIAGPIVELDVRTLYLKDLTFFGCTFQDDAVFENLVSYIERGEIRPLVARTYPLKDIAEAQKDFLAKGTIGKLVLVIPE</sequence>
<dbReference type="EMBL" id="JBHRSP010000045">
    <property type="protein sequence ID" value="MFC3076032.1"/>
    <property type="molecule type" value="Genomic_DNA"/>
</dbReference>
<feature type="domain" description="Enoyl reductase (ER)" evidence="3">
    <location>
        <begin position="28"/>
        <end position="371"/>
    </location>
</feature>
<reference evidence="5" key="1">
    <citation type="journal article" date="2019" name="Int. J. Syst. Evol. Microbiol.">
        <title>The Global Catalogue of Microorganisms (GCM) 10K type strain sequencing project: providing services to taxonomists for standard genome sequencing and annotation.</title>
        <authorList>
            <consortium name="The Broad Institute Genomics Platform"/>
            <consortium name="The Broad Institute Genome Sequencing Center for Infectious Disease"/>
            <person name="Wu L."/>
            <person name="Ma J."/>
        </authorList>
    </citation>
    <scope>NUCLEOTIDE SEQUENCE [LARGE SCALE GENOMIC DNA]</scope>
    <source>
        <strain evidence="5">KCTC 52677</strain>
    </source>
</reference>
<evidence type="ECO:0000313" key="5">
    <source>
        <dbReference type="Proteomes" id="UP001595377"/>
    </source>
</evidence>
<proteinExistence type="predicted"/>
<dbReference type="Pfam" id="PF08240">
    <property type="entry name" value="ADH_N"/>
    <property type="match status" value="1"/>
</dbReference>
<evidence type="ECO:0000256" key="2">
    <source>
        <dbReference type="ARBA" id="ARBA00023002"/>
    </source>
</evidence>
<dbReference type="SUPFAM" id="SSF50129">
    <property type="entry name" value="GroES-like"/>
    <property type="match status" value="1"/>
</dbReference>
<keyword evidence="2" id="KW-0560">Oxidoreductase</keyword>
<evidence type="ECO:0000259" key="3">
    <source>
        <dbReference type="SMART" id="SM00829"/>
    </source>
</evidence>
<dbReference type="PANTHER" id="PTHR48106">
    <property type="entry name" value="QUINONE OXIDOREDUCTASE PIG3-RELATED"/>
    <property type="match status" value="1"/>
</dbReference>
<dbReference type="InterPro" id="IPR036291">
    <property type="entry name" value="NAD(P)-bd_dom_sf"/>
</dbReference>
<dbReference type="SUPFAM" id="SSF51735">
    <property type="entry name" value="NAD(P)-binding Rossmann-fold domains"/>
    <property type="match status" value="1"/>
</dbReference>
<dbReference type="InterPro" id="IPR011032">
    <property type="entry name" value="GroES-like_sf"/>
</dbReference>
<dbReference type="SMART" id="SM00829">
    <property type="entry name" value="PKS_ER"/>
    <property type="match status" value="1"/>
</dbReference>